<dbReference type="GO" id="GO:0031514">
    <property type="term" value="C:motile cilium"/>
    <property type="evidence" value="ECO:0007669"/>
    <property type="project" value="UniProtKB-SubCell"/>
</dbReference>
<reference evidence="7" key="1">
    <citation type="journal article" date="2010" name="Nature">
        <title>The Amphimedon queenslandica genome and the evolution of animal complexity.</title>
        <authorList>
            <person name="Srivastava M."/>
            <person name="Simakov O."/>
            <person name="Chapman J."/>
            <person name="Fahey B."/>
            <person name="Gauthier M.E."/>
            <person name="Mitros T."/>
            <person name="Richards G.S."/>
            <person name="Conaco C."/>
            <person name="Dacre M."/>
            <person name="Hellsten U."/>
            <person name="Larroux C."/>
            <person name="Putnam N.H."/>
            <person name="Stanke M."/>
            <person name="Adamska M."/>
            <person name="Darling A."/>
            <person name="Degnan S.M."/>
            <person name="Oakley T.H."/>
            <person name="Plachetzki D.C."/>
            <person name="Zhai Y."/>
            <person name="Adamski M."/>
            <person name="Calcino A."/>
            <person name="Cummins S.F."/>
            <person name="Goodstein D.M."/>
            <person name="Harris C."/>
            <person name="Jackson D.J."/>
            <person name="Leys S.P."/>
            <person name="Shu S."/>
            <person name="Woodcroft B.J."/>
            <person name="Vervoort M."/>
            <person name="Kosik K.S."/>
            <person name="Manning G."/>
            <person name="Degnan B.M."/>
            <person name="Rokhsar D.S."/>
        </authorList>
    </citation>
    <scope>NUCLEOTIDE SEQUENCE [LARGE SCALE GENOMIC DNA]</scope>
</reference>
<dbReference type="KEGG" id="aqu:100638352"/>
<evidence type="ECO:0000256" key="4">
    <source>
        <dbReference type="ARBA" id="ARBA00023273"/>
    </source>
</evidence>
<dbReference type="InterPro" id="IPR047844">
    <property type="entry name" value="ROP_DD"/>
</dbReference>
<dbReference type="OMA" id="EPIYCSQ"/>
<name>A0A1X7UAL1_AMPQE</name>
<sequence length="220" mass="24186">MDGGPLYTAEQIIIPPSLPGILKDFTKAAIRTQPEDPLLWSAAYFDALSRGVAPPVKARYEGIGVANNGGVSKGKLATLHSQMEGETVNVSKLRELWTNIGCKETTLSEILSMGDMNEKEQVIWRYVLALACTTMEKSISCALKTVCEIMSTDSDGGDARISFELFSDLYSFLAKVDGDISEAQIQRSLDWLKVESERFDGNIGPREFKHPSCPKLSTKM</sequence>
<dbReference type="EnsemblMetazoa" id="XM_003388529.3">
    <property type="protein sequence ID" value="XP_003388577.1"/>
    <property type="gene ID" value="LOC100638352"/>
</dbReference>
<gene>
    <name evidence="6" type="primary">100638352</name>
</gene>
<evidence type="ECO:0000313" key="7">
    <source>
        <dbReference type="Proteomes" id="UP000007879"/>
    </source>
</evidence>
<keyword evidence="2" id="KW-0282">Flagellum</keyword>
<organism evidence="6">
    <name type="scientific">Amphimedon queenslandica</name>
    <name type="common">Sponge</name>
    <dbReference type="NCBI Taxonomy" id="400682"/>
    <lineage>
        <taxon>Eukaryota</taxon>
        <taxon>Metazoa</taxon>
        <taxon>Porifera</taxon>
        <taxon>Demospongiae</taxon>
        <taxon>Heteroscleromorpha</taxon>
        <taxon>Haplosclerida</taxon>
        <taxon>Niphatidae</taxon>
        <taxon>Amphimedon</taxon>
    </lineage>
</organism>
<dbReference type="FunFam" id="1.20.890.10:FF:000004">
    <property type="entry name" value="ropporin-1-like protein isoform X2"/>
    <property type="match status" value="1"/>
</dbReference>
<dbReference type="Gene3D" id="1.20.890.10">
    <property type="entry name" value="cAMP-dependent protein kinase regulatory subunit, dimerization-anchoring domain"/>
    <property type="match status" value="1"/>
</dbReference>
<accession>A0A1X7UAL1</accession>
<evidence type="ECO:0000256" key="3">
    <source>
        <dbReference type="ARBA" id="ARBA00023069"/>
    </source>
</evidence>
<comment type="similarity">
    <text evidence="5">Belongs to the ropporin family.</text>
</comment>
<dbReference type="CDD" id="cd23019">
    <property type="entry name" value="DD_ROP"/>
    <property type="match status" value="1"/>
</dbReference>
<protein>
    <recommendedName>
        <fullName evidence="8">RIIa domain-containing protein</fullName>
    </recommendedName>
</protein>
<keyword evidence="4" id="KW-0966">Cell projection</keyword>
<evidence type="ECO:0000256" key="2">
    <source>
        <dbReference type="ARBA" id="ARBA00022846"/>
    </source>
</evidence>
<evidence type="ECO:0000256" key="1">
    <source>
        <dbReference type="ARBA" id="ARBA00004230"/>
    </source>
</evidence>
<dbReference type="STRING" id="400682.A0A1X7UAL1"/>
<reference evidence="6" key="2">
    <citation type="submission" date="2017-05" db="UniProtKB">
        <authorList>
            <consortium name="EnsemblMetazoa"/>
        </authorList>
    </citation>
    <scope>IDENTIFICATION</scope>
</reference>
<comment type="subcellular location">
    <subcellularLocation>
        <location evidence="1">Cell projection</location>
        <location evidence="1">Cilium</location>
        <location evidence="1">Flagellum</location>
    </subcellularLocation>
</comment>
<dbReference type="OrthoDB" id="10067602at2759"/>
<proteinExistence type="inferred from homology"/>
<keyword evidence="7" id="KW-1185">Reference proteome</keyword>
<evidence type="ECO:0000313" key="6">
    <source>
        <dbReference type="EnsemblMetazoa" id="Aqu2.1.24524_001"/>
    </source>
</evidence>
<keyword evidence="3" id="KW-0969">Cilium</keyword>
<evidence type="ECO:0000256" key="5">
    <source>
        <dbReference type="ARBA" id="ARBA00035651"/>
    </source>
</evidence>
<dbReference type="AlphaFoldDB" id="A0A1X7UAL1"/>
<dbReference type="SUPFAM" id="SSF47391">
    <property type="entry name" value="Dimerization-anchoring domain of cAMP-dependent PK regulatory subunit"/>
    <property type="match status" value="1"/>
</dbReference>
<dbReference type="PANTHER" id="PTHR14952:SF9">
    <property type="entry name" value="EF-HAND DOMAIN-CONTAINING PROTEIN"/>
    <property type="match status" value="1"/>
</dbReference>
<dbReference type="eggNOG" id="ENOG502QTNR">
    <property type="taxonomic scope" value="Eukaryota"/>
</dbReference>
<evidence type="ECO:0008006" key="8">
    <source>
        <dbReference type="Google" id="ProtNLM"/>
    </source>
</evidence>
<dbReference type="PANTHER" id="PTHR14952">
    <property type="entry name" value="ROPPORIN-1-LIKE PROTEIN"/>
    <property type="match status" value="1"/>
</dbReference>
<dbReference type="Proteomes" id="UP000007879">
    <property type="component" value="Unassembled WGS sequence"/>
</dbReference>
<dbReference type="EnsemblMetazoa" id="Aqu2.1.24524_001">
    <property type="protein sequence ID" value="Aqu2.1.24524_001"/>
    <property type="gene ID" value="Aqu2.1.24524"/>
</dbReference>
<dbReference type="InParanoid" id="A0A1X7UAL1"/>